<feature type="transmembrane region" description="Helical" evidence="1">
    <location>
        <begin position="327"/>
        <end position="343"/>
    </location>
</feature>
<feature type="transmembrane region" description="Helical" evidence="1">
    <location>
        <begin position="288"/>
        <end position="307"/>
    </location>
</feature>
<feature type="transmembrane region" description="Helical" evidence="1">
    <location>
        <begin position="447"/>
        <end position="469"/>
    </location>
</feature>
<evidence type="ECO:0000313" key="3">
    <source>
        <dbReference type="EMBL" id="MBB5174376.1"/>
    </source>
</evidence>
<dbReference type="AlphaFoldDB" id="A0A840QS90"/>
<feature type="transmembrane region" description="Helical" evidence="1">
    <location>
        <begin position="144"/>
        <end position="164"/>
    </location>
</feature>
<dbReference type="InterPro" id="IPR010656">
    <property type="entry name" value="DctM"/>
</dbReference>
<keyword evidence="1" id="KW-1133">Transmembrane helix</keyword>
<feature type="transmembrane region" description="Helical" evidence="1">
    <location>
        <begin position="46"/>
        <end position="64"/>
    </location>
</feature>
<organism evidence="3 4">
    <name type="scientific">Texcoconibacillus texcoconensis</name>
    <dbReference type="NCBI Taxonomy" id="1095777"/>
    <lineage>
        <taxon>Bacteria</taxon>
        <taxon>Bacillati</taxon>
        <taxon>Bacillota</taxon>
        <taxon>Bacilli</taxon>
        <taxon>Bacillales</taxon>
        <taxon>Bacillaceae</taxon>
        <taxon>Texcoconibacillus</taxon>
    </lineage>
</organism>
<sequence>MKHLKRFRKKVVKTRQTKLDRFLSIIAYVCTFFYLFEYIFPLSWLGFVYSLLASGLFIYALFHITMLNRIVALTLIIVGTMIFYIEGVALYQVVLGFGENINLLALFLFIPLIGTFLSSAGYLNALQYAIQKRARNGQNHPYKMGFLLLATTGTVLNFGAMSIVKRIADESFTSFHERKLTLHIMRAFGFCMLWSPYFVNVGLVTVLFDVSWFQIGLYGFILALIHGTLSTLMLSRISFDNDPFIEREAQAEDEVESYSLRPLILFTMVLLTLSILLDYWLEMNMITIVSFLAIALPLLWALYSNILKQYVQDVSSHIQSAFPKVKNVLAIFISAGYFGTAINNTNMGEWVSTFLDRVSLGSVYFLTLLIIIVSILLAQLGIHPIVIVIGIGSSLSPVTLGVSPEYLALTLLLAWSLATQVSPFSGQVLMASRLINISTFKIAKQNAMFVLLSMIFLSLTLYSFFVLGWI</sequence>
<accession>A0A840QS90</accession>
<evidence type="ECO:0000259" key="2">
    <source>
        <dbReference type="Pfam" id="PF06808"/>
    </source>
</evidence>
<dbReference type="Proteomes" id="UP000551878">
    <property type="component" value="Unassembled WGS sequence"/>
</dbReference>
<reference evidence="3 4" key="1">
    <citation type="submission" date="2020-08" db="EMBL/GenBank/DDBJ databases">
        <title>Genomic Encyclopedia of Type Strains, Phase IV (KMG-IV): sequencing the most valuable type-strain genomes for metagenomic binning, comparative biology and taxonomic classification.</title>
        <authorList>
            <person name="Goeker M."/>
        </authorList>
    </citation>
    <scope>NUCLEOTIDE SEQUENCE [LARGE SCALE GENOMIC DNA]</scope>
    <source>
        <strain evidence="3 4">DSM 24696</strain>
    </source>
</reference>
<dbReference type="EMBL" id="JACHHB010000012">
    <property type="protein sequence ID" value="MBB5174376.1"/>
    <property type="molecule type" value="Genomic_DNA"/>
</dbReference>
<name>A0A840QS90_9BACI</name>
<gene>
    <name evidence="3" type="ORF">HNQ41_002591</name>
</gene>
<feature type="transmembrane region" description="Helical" evidence="1">
    <location>
        <begin position="184"/>
        <end position="208"/>
    </location>
</feature>
<feature type="domain" description="TRAP C4-dicarboxylate transport system permease DctM subunit" evidence="2">
    <location>
        <begin position="204"/>
        <end position="462"/>
    </location>
</feature>
<dbReference type="Pfam" id="PF06808">
    <property type="entry name" value="DctM"/>
    <property type="match status" value="1"/>
</dbReference>
<evidence type="ECO:0000256" key="1">
    <source>
        <dbReference type="SAM" id="Phobius"/>
    </source>
</evidence>
<comment type="caution">
    <text evidence="3">The sequence shown here is derived from an EMBL/GenBank/DDBJ whole genome shotgun (WGS) entry which is preliminary data.</text>
</comment>
<feature type="transmembrane region" description="Helical" evidence="1">
    <location>
        <begin position="103"/>
        <end position="123"/>
    </location>
</feature>
<feature type="transmembrane region" description="Helical" evidence="1">
    <location>
        <begin position="406"/>
        <end position="426"/>
    </location>
</feature>
<evidence type="ECO:0000313" key="4">
    <source>
        <dbReference type="Proteomes" id="UP000551878"/>
    </source>
</evidence>
<feature type="transmembrane region" description="Helical" evidence="1">
    <location>
        <begin position="363"/>
        <end position="386"/>
    </location>
</feature>
<proteinExistence type="predicted"/>
<protein>
    <recommendedName>
        <fullName evidence="2">TRAP C4-dicarboxylate transport system permease DctM subunit domain-containing protein</fullName>
    </recommendedName>
</protein>
<feature type="transmembrane region" description="Helical" evidence="1">
    <location>
        <begin position="71"/>
        <end position="91"/>
    </location>
</feature>
<feature type="transmembrane region" description="Helical" evidence="1">
    <location>
        <begin position="215"/>
        <end position="239"/>
    </location>
</feature>
<dbReference type="RefSeq" id="WP_184664800.1">
    <property type="nucleotide sequence ID" value="NZ_JACHHB010000012.1"/>
</dbReference>
<feature type="transmembrane region" description="Helical" evidence="1">
    <location>
        <begin position="259"/>
        <end position="281"/>
    </location>
</feature>
<keyword evidence="4" id="KW-1185">Reference proteome</keyword>
<feature type="transmembrane region" description="Helical" evidence="1">
    <location>
        <begin position="21"/>
        <end position="40"/>
    </location>
</feature>
<keyword evidence="1" id="KW-0472">Membrane</keyword>
<keyword evidence="1" id="KW-0812">Transmembrane</keyword>